<reference evidence="1" key="1">
    <citation type="submission" date="2021-02" db="EMBL/GenBank/DDBJ databases">
        <authorList>
            <person name="Nowell W R."/>
        </authorList>
    </citation>
    <scope>NUCLEOTIDE SEQUENCE</scope>
</reference>
<sequence length="36" mass="3981">KGAFPDLLATSGDYLRVWQTGDSGTRLECLLNNVRN</sequence>
<feature type="non-terminal residue" evidence="1">
    <location>
        <position position="1"/>
    </location>
</feature>
<dbReference type="Proteomes" id="UP000663836">
    <property type="component" value="Unassembled WGS sequence"/>
</dbReference>
<organism evidence="1 2">
    <name type="scientific">Rotaria sordida</name>
    <dbReference type="NCBI Taxonomy" id="392033"/>
    <lineage>
        <taxon>Eukaryota</taxon>
        <taxon>Metazoa</taxon>
        <taxon>Spiralia</taxon>
        <taxon>Gnathifera</taxon>
        <taxon>Rotifera</taxon>
        <taxon>Eurotatoria</taxon>
        <taxon>Bdelloidea</taxon>
        <taxon>Philodinida</taxon>
        <taxon>Philodinidae</taxon>
        <taxon>Rotaria</taxon>
    </lineage>
</organism>
<gene>
    <name evidence="1" type="ORF">JBS370_LOCUS42375</name>
</gene>
<comment type="caution">
    <text evidence="1">The sequence shown here is derived from an EMBL/GenBank/DDBJ whole genome shotgun (WGS) entry which is preliminary data.</text>
</comment>
<dbReference type="EMBL" id="CAJOBD010055624">
    <property type="protein sequence ID" value="CAF4365922.1"/>
    <property type="molecule type" value="Genomic_DNA"/>
</dbReference>
<evidence type="ECO:0000313" key="1">
    <source>
        <dbReference type="EMBL" id="CAF4365922.1"/>
    </source>
</evidence>
<accession>A0A820M0Z7</accession>
<proteinExistence type="predicted"/>
<dbReference type="AlphaFoldDB" id="A0A820M0Z7"/>
<name>A0A820M0Z7_9BILA</name>
<protein>
    <submittedName>
        <fullName evidence="1">Uncharacterized protein</fullName>
    </submittedName>
</protein>
<evidence type="ECO:0000313" key="2">
    <source>
        <dbReference type="Proteomes" id="UP000663836"/>
    </source>
</evidence>